<keyword evidence="2" id="KW-1185">Reference proteome</keyword>
<name>A0ABP3IDU4_9BACL</name>
<dbReference type="EMBL" id="BAAACX010000012">
    <property type="protein sequence ID" value="GAA0396692.1"/>
    <property type="molecule type" value="Genomic_DNA"/>
</dbReference>
<protein>
    <submittedName>
        <fullName evidence="1">Uncharacterized protein</fullName>
    </submittedName>
</protein>
<comment type="caution">
    <text evidence="1">The sequence shown here is derived from an EMBL/GenBank/DDBJ whole genome shotgun (WGS) entry which is preliminary data.</text>
</comment>
<sequence length="118" mass="14146">MSYVELSKFPVTALDGAEYRVKIVECRGEYGTLYVAVRLYVRRKWFGFRNVYQVDYEDGKGVYYRGRPNFKRIVAEALASYERSQQRRARELRQDESIEQERRDEIARFAEWDGRIAE</sequence>
<accession>A0ABP3IDU4</accession>
<dbReference type="RefSeq" id="WP_343862335.1">
    <property type="nucleotide sequence ID" value="NZ_BAAACX010000012.1"/>
</dbReference>
<proteinExistence type="predicted"/>
<evidence type="ECO:0000313" key="1">
    <source>
        <dbReference type="EMBL" id="GAA0396692.1"/>
    </source>
</evidence>
<evidence type="ECO:0000313" key="2">
    <source>
        <dbReference type="Proteomes" id="UP001500340"/>
    </source>
</evidence>
<organism evidence="1 2">
    <name type="scientific">Paenibacillus motobuensis</name>
    <dbReference type="NCBI Taxonomy" id="295324"/>
    <lineage>
        <taxon>Bacteria</taxon>
        <taxon>Bacillati</taxon>
        <taxon>Bacillota</taxon>
        <taxon>Bacilli</taxon>
        <taxon>Bacillales</taxon>
        <taxon>Paenibacillaceae</taxon>
        <taxon>Paenibacillus</taxon>
    </lineage>
</organism>
<dbReference type="Proteomes" id="UP001500340">
    <property type="component" value="Unassembled WGS sequence"/>
</dbReference>
<reference evidence="2" key="1">
    <citation type="journal article" date="2019" name="Int. J. Syst. Evol. Microbiol.">
        <title>The Global Catalogue of Microorganisms (GCM) 10K type strain sequencing project: providing services to taxonomists for standard genome sequencing and annotation.</title>
        <authorList>
            <consortium name="The Broad Institute Genomics Platform"/>
            <consortium name="The Broad Institute Genome Sequencing Center for Infectious Disease"/>
            <person name="Wu L."/>
            <person name="Ma J."/>
        </authorList>
    </citation>
    <scope>NUCLEOTIDE SEQUENCE [LARGE SCALE GENOMIC DNA]</scope>
    <source>
        <strain evidence="2">JCM 12774</strain>
    </source>
</reference>
<gene>
    <name evidence="1" type="ORF">GCM10008933_29090</name>
</gene>